<dbReference type="Pfam" id="PF02608">
    <property type="entry name" value="Bmp"/>
    <property type="match status" value="1"/>
</dbReference>
<protein>
    <submittedName>
        <fullName evidence="4">Nucleoside-binding protein</fullName>
    </submittedName>
    <submittedName>
        <fullName evidence="3">Purine-binding protein BAB2_0673</fullName>
    </submittedName>
</protein>
<reference evidence="4 6" key="2">
    <citation type="submission" date="2019-03" db="EMBL/GenBank/DDBJ databases">
        <title>Genomic Encyclopedia of Type Strains, Phase IV (KMG-IV): sequencing the most valuable type-strain genomes for metagenomic binning, comparative biology and taxonomic classification.</title>
        <authorList>
            <person name="Goeker M."/>
        </authorList>
    </citation>
    <scope>NUCLEOTIDE SEQUENCE [LARGE SCALE GENOMIC DNA]</scope>
    <source>
        <strain evidence="4 6">DSM 3764</strain>
    </source>
</reference>
<evidence type="ECO:0000313" key="6">
    <source>
        <dbReference type="Proteomes" id="UP000295794"/>
    </source>
</evidence>
<feature type="domain" description="ABC transporter substrate-binding protein PnrA-like" evidence="2">
    <location>
        <begin position="39"/>
        <end position="289"/>
    </location>
</feature>
<reference evidence="3 5" key="1">
    <citation type="submission" date="2018-06" db="EMBL/GenBank/DDBJ databases">
        <authorList>
            <consortium name="Pathogen Informatics"/>
            <person name="Doyle S."/>
        </authorList>
    </citation>
    <scope>NUCLEOTIDE SEQUENCE [LARGE SCALE GENOMIC DNA]</scope>
    <source>
        <strain evidence="3 5">NCTC11159</strain>
    </source>
</reference>
<dbReference type="GO" id="GO:0005886">
    <property type="term" value="C:plasma membrane"/>
    <property type="evidence" value="ECO:0007669"/>
    <property type="project" value="InterPro"/>
</dbReference>
<dbReference type="Proteomes" id="UP000255108">
    <property type="component" value="Unassembled WGS sequence"/>
</dbReference>
<evidence type="ECO:0000313" key="3">
    <source>
        <dbReference type="EMBL" id="STR45656.1"/>
    </source>
</evidence>
<dbReference type="EMBL" id="SMBT01000004">
    <property type="protein sequence ID" value="TCU88155.1"/>
    <property type="molecule type" value="Genomic_DNA"/>
</dbReference>
<dbReference type="PROSITE" id="PS51318">
    <property type="entry name" value="TAT"/>
    <property type="match status" value="1"/>
</dbReference>
<dbReference type="PANTHER" id="PTHR43208:SF1">
    <property type="entry name" value="ABC TRANSPORTER SUBSTRATE-BINDING PROTEIN"/>
    <property type="match status" value="1"/>
</dbReference>
<evidence type="ECO:0000259" key="2">
    <source>
        <dbReference type="Pfam" id="PF02608"/>
    </source>
</evidence>
<sequence length="375" mass="40744">MNRVDQASRRKVLAALAGSGILSALGPAAWAAGGKGKFAVGFIYLGAANDLGYNQAHAAGAHAVAALSDVEIHELYSIPEGKEASVAIKILVGQKNCRIIFATSYGYFNPYVLEAARQYPDVVFLHAGAVYRQGIYPENVGTYFAYTDEAQYISGLVAGLMSASGRMGFIAAKPIPQVLRNINAFMLGARRANPQAEMVLQFTGDWNNPQKEMAAFKELVNKKVDVVSCHIDSPIKLAALCEAQGIHYCGYHFDQSSMAPKSLLTGAEFDWTHLYPDYVKRIRSNKDWPRAVRAGFAGGLLRNTPYGPLVPVAVRAEADRVRELIKSGKMFVFSGTVKDNTGKLQITAGQKFASAAQELEKMYWLAEGIIGNLPR</sequence>
<organism evidence="3 5">
    <name type="scientific">Iodobacter fluviatilis</name>
    <dbReference type="NCBI Taxonomy" id="537"/>
    <lineage>
        <taxon>Bacteria</taxon>
        <taxon>Pseudomonadati</taxon>
        <taxon>Pseudomonadota</taxon>
        <taxon>Betaproteobacteria</taxon>
        <taxon>Neisseriales</taxon>
        <taxon>Chitinibacteraceae</taxon>
        <taxon>Iodobacter</taxon>
    </lineage>
</organism>
<keyword evidence="1" id="KW-0732">Signal</keyword>
<gene>
    <name evidence="4" type="ORF">EV682_104329</name>
    <name evidence="3" type="ORF">NCTC11159_04236</name>
</gene>
<dbReference type="RefSeq" id="WP_115229888.1">
    <property type="nucleotide sequence ID" value="NZ_CAWOLO010000004.1"/>
</dbReference>
<dbReference type="CDD" id="cd19963">
    <property type="entry name" value="PBP1_BMP-like"/>
    <property type="match status" value="1"/>
</dbReference>
<dbReference type="InterPro" id="IPR003760">
    <property type="entry name" value="PnrA-like"/>
</dbReference>
<evidence type="ECO:0000313" key="5">
    <source>
        <dbReference type="Proteomes" id="UP000255108"/>
    </source>
</evidence>
<name>A0A377SZ89_9NEIS</name>
<dbReference type="Proteomes" id="UP000295794">
    <property type="component" value="Unassembled WGS sequence"/>
</dbReference>
<proteinExistence type="predicted"/>
<dbReference type="EMBL" id="UGHR01000004">
    <property type="protein sequence ID" value="STR45656.1"/>
    <property type="molecule type" value="Genomic_DNA"/>
</dbReference>
<dbReference type="InterPro" id="IPR052910">
    <property type="entry name" value="ABC-Purine-Binding"/>
</dbReference>
<evidence type="ECO:0000256" key="1">
    <source>
        <dbReference type="ARBA" id="ARBA00022729"/>
    </source>
</evidence>
<evidence type="ECO:0000313" key="4">
    <source>
        <dbReference type="EMBL" id="TCU88155.1"/>
    </source>
</evidence>
<dbReference type="Gene3D" id="3.40.50.2300">
    <property type="match status" value="2"/>
</dbReference>
<dbReference type="AlphaFoldDB" id="A0A377SZ89"/>
<dbReference type="InterPro" id="IPR006311">
    <property type="entry name" value="TAT_signal"/>
</dbReference>
<dbReference type="PANTHER" id="PTHR43208">
    <property type="entry name" value="ABC TRANSPORTER SUBSTRATE-BINDING PROTEIN"/>
    <property type="match status" value="1"/>
</dbReference>
<accession>A0A377SZ89</accession>
<keyword evidence="6" id="KW-1185">Reference proteome</keyword>
<dbReference type="OrthoDB" id="9769871at2"/>